<gene>
    <name evidence="2" type="ORF">BGZ65_011526</name>
</gene>
<dbReference type="InterPro" id="IPR052945">
    <property type="entry name" value="Mitotic_Regulator"/>
</dbReference>
<dbReference type="EMBL" id="JAAAHW010003318">
    <property type="protein sequence ID" value="KAF9985170.1"/>
    <property type="molecule type" value="Genomic_DNA"/>
</dbReference>
<dbReference type="Gene3D" id="1.25.40.10">
    <property type="entry name" value="Tetratricopeptide repeat domain"/>
    <property type="match status" value="1"/>
</dbReference>
<reference evidence="2" key="1">
    <citation type="journal article" date="2020" name="Fungal Divers.">
        <title>Resolving the Mortierellaceae phylogeny through synthesis of multi-gene phylogenetics and phylogenomics.</title>
        <authorList>
            <person name="Vandepol N."/>
            <person name="Liber J."/>
            <person name="Desiro A."/>
            <person name="Na H."/>
            <person name="Kennedy M."/>
            <person name="Barry K."/>
            <person name="Grigoriev I.V."/>
            <person name="Miller A.N."/>
            <person name="O'Donnell K."/>
            <person name="Stajich J.E."/>
            <person name="Bonito G."/>
        </authorList>
    </citation>
    <scope>NUCLEOTIDE SEQUENCE</scope>
    <source>
        <strain evidence="2">MES-2147</strain>
    </source>
</reference>
<evidence type="ECO:0008006" key="4">
    <source>
        <dbReference type="Google" id="ProtNLM"/>
    </source>
</evidence>
<evidence type="ECO:0000313" key="2">
    <source>
        <dbReference type="EMBL" id="KAF9985170.1"/>
    </source>
</evidence>
<dbReference type="AlphaFoldDB" id="A0A9P6SP37"/>
<dbReference type="Pfam" id="PF08238">
    <property type="entry name" value="Sel1"/>
    <property type="match status" value="4"/>
</dbReference>
<feature type="compositionally biased region" description="Low complexity" evidence="1">
    <location>
        <begin position="139"/>
        <end position="156"/>
    </location>
</feature>
<feature type="region of interest" description="Disordered" evidence="1">
    <location>
        <begin position="283"/>
        <end position="310"/>
    </location>
</feature>
<feature type="compositionally biased region" description="Low complexity" evidence="1">
    <location>
        <begin position="387"/>
        <end position="410"/>
    </location>
</feature>
<name>A0A9P6SP37_9FUNG</name>
<dbReference type="OrthoDB" id="2148946at2759"/>
<dbReference type="GO" id="GO:0032153">
    <property type="term" value="C:cell division site"/>
    <property type="evidence" value="ECO:0007669"/>
    <property type="project" value="TreeGrafter"/>
</dbReference>
<dbReference type="PANTHER" id="PTHR43628">
    <property type="entry name" value="ACTIVATOR OF C KINASE PROTEIN 1-RELATED"/>
    <property type="match status" value="1"/>
</dbReference>
<dbReference type="Proteomes" id="UP000749646">
    <property type="component" value="Unassembled WGS sequence"/>
</dbReference>
<dbReference type="InterPro" id="IPR011990">
    <property type="entry name" value="TPR-like_helical_dom_sf"/>
</dbReference>
<feature type="region of interest" description="Disordered" evidence="1">
    <location>
        <begin position="386"/>
        <end position="438"/>
    </location>
</feature>
<dbReference type="SUPFAM" id="SSF81901">
    <property type="entry name" value="HCP-like"/>
    <property type="match status" value="1"/>
</dbReference>
<keyword evidence="3" id="KW-1185">Reference proteome</keyword>
<dbReference type="PANTHER" id="PTHR43628:SF1">
    <property type="entry name" value="CHITIN SYNTHASE REGULATORY FACTOR 2-RELATED"/>
    <property type="match status" value="1"/>
</dbReference>
<organism evidence="2 3">
    <name type="scientific">Modicella reniformis</name>
    <dbReference type="NCBI Taxonomy" id="1440133"/>
    <lineage>
        <taxon>Eukaryota</taxon>
        <taxon>Fungi</taxon>
        <taxon>Fungi incertae sedis</taxon>
        <taxon>Mucoromycota</taxon>
        <taxon>Mortierellomycotina</taxon>
        <taxon>Mortierellomycetes</taxon>
        <taxon>Mortierellales</taxon>
        <taxon>Mortierellaceae</taxon>
        <taxon>Modicella</taxon>
    </lineage>
</organism>
<feature type="region of interest" description="Disordered" evidence="1">
    <location>
        <begin position="138"/>
        <end position="163"/>
    </location>
</feature>
<sequence>MTTITATITTNNDQSRFISFDQAQKCSPPPRSSQLPPNIAATVLTPAQQREAEADAYIQRAIELHENDQLEEATYYFRLAAQSENPVGQLMYGLSLRHGWGCNPNPKEAIIYLQRAAAYAMSELKELIPGSSANIKAIQQQQQKGLTPTSPSSSTSGVPPLRRMGTMDRRSAMLTARKELVMALYELGMSFLKGWGVHRDKSAAFNYFKIAADLGDADSQNETAQCFLDGIGTDKNAFEAARYCRLAAAQGATQFGNSWIWKEKYDQYCEQHANTAATESAMRKQKELNPHQGSTALMSPISPMTPTTPSSIAAGLASMTVGATSMAMANSSLTSPIQQNTQRLSQQNNAKPGSGQKPGRHNLAGDLISSSQLELKIKQAEQLTNATVGPVTSSPSSPSPTTGQSTTSGTGKKKNRWSLWGLHQNHNHRGHRRAPSSG</sequence>
<protein>
    <recommendedName>
        <fullName evidence="4">HCP-like protein</fullName>
    </recommendedName>
</protein>
<accession>A0A9P6SP37</accession>
<comment type="caution">
    <text evidence="2">The sequence shown here is derived from an EMBL/GenBank/DDBJ whole genome shotgun (WGS) entry which is preliminary data.</text>
</comment>
<proteinExistence type="predicted"/>
<evidence type="ECO:0000313" key="3">
    <source>
        <dbReference type="Proteomes" id="UP000749646"/>
    </source>
</evidence>
<dbReference type="InterPro" id="IPR006597">
    <property type="entry name" value="Sel1-like"/>
</dbReference>
<evidence type="ECO:0000256" key="1">
    <source>
        <dbReference type="SAM" id="MobiDB-lite"/>
    </source>
</evidence>
<feature type="compositionally biased region" description="Basic residues" evidence="1">
    <location>
        <begin position="425"/>
        <end position="438"/>
    </location>
</feature>
<dbReference type="GO" id="GO:0010972">
    <property type="term" value="P:negative regulation of G2/M transition of mitotic cell cycle"/>
    <property type="evidence" value="ECO:0007669"/>
    <property type="project" value="TreeGrafter"/>
</dbReference>
<feature type="compositionally biased region" description="Low complexity" evidence="1">
    <location>
        <begin position="298"/>
        <end position="310"/>
    </location>
</feature>
<feature type="compositionally biased region" description="Polar residues" evidence="1">
    <location>
        <begin position="335"/>
        <end position="351"/>
    </location>
</feature>
<feature type="region of interest" description="Disordered" evidence="1">
    <location>
        <begin position="335"/>
        <end position="364"/>
    </location>
</feature>
<dbReference type="SMART" id="SM00671">
    <property type="entry name" value="SEL1"/>
    <property type="match status" value="4"/>
</dbReference>